<feature type="domain" description="Peptidase S8/S53" evidence="9">
    <location>
        <begin position="200"/>
        <end position="477"/>
    </location>
</feature>
<dbReference type="InterPro" id="IPR000049">
    <property type="entry name" value="ET-Flavoprotein_bsu_CS"/>
</dbReference>
<dbReference type="EMBL" id="VDFR01000107">
    <property type="protein sequence ID" value="TNC40975.1"/>
    <property type="molecule type" value="Genomic_DNA"/>
</dbReference>
<feature type="signal peptide" evidence="8">
    <location>
        <begin position="1"/>
        <end position="42"/>
    </location>
</feature>
<evidence type="ECO:0000259" key="9">
    <source>
        <dbReference type="Pfam" id="PF00082"/>
    </source>
</evidence>
<dbReference type="GO" id="GO:0006508">
    <property type="term" value="P:proteolysis"/>
    <property type="evidence" value="ECO:0007669"/>
    <property type="project" value="UniProtKB-KW"/>
</dbReference>
<dbReference type="PROSITE" id="PS00138">
    <property type="entry name" value="SUBTILASE_SER"/>
    <property type="match status" value="1"/>
</dbReference>
<dbReference type="InterPro" id="IPR022398">
    <property type="entry name" value="Peptidase_S8_His-AS"/>
</dbReference>
<feature type="chain" id="PRO_5038968836" evidence="8">
    <location>
        <begin position="43"/>
        <end position="509"/>
    </location>
</feature>
<gene>
    <name evidence="10" type="ORF">FHE65_22590</name>
</gene>
<dbReference type="InterPro" id="IPR050131">
    <property type="entry name" value="Peptidase_S8_subtilisin-like"/>
</dbReference>
<dbReference type="Pfam" id="PF00082">
    <property type="entry name" value="Peptidase_S8"/>
    <property type="match status" value="1"/>
</dbReference>
<evidence type="ECO:0000313" key="11">
    <source>
        <dbReference type="Proteomes" id="UP000306740"/>
    </source>
</evidence>
<dbReference type="OrthoDB" id="9813435at2"/>
<dbReference type="PROSITE" id="PS01065">
    <property type="entry name" value="ETF_BETA"/>
    <property type="match status" value="1"/>
</dbReference>
<dbReference type="Gene3D" id="3.40.50.200">
    <property type="entry name" value="Peptidase S8/S53 domain"/>
    <property type="match status" value="1"/>
</dbReference>
<dbReference type="InterPro" id="IPR023827">
    <property type="entry name" value="Peptidase_S8_Asp-AS"/>
</dbReference>
<protein>
    <submittedName>
        <fullName evidence="10">Peptidase S8</fullName>
    </submittedName>
</protein>
<dbReference type="PANTHER" id="PTHR43806:SF11">
    <property type="entry name" value="CEREVISIN-RELATED"/>
    <property type="match status" value="1"/>
</dbReference>
<dbReference type="InterPro" id="IPR036852">
    <property type="entry name" value="Peptidase_S8/S53_dom_sf"/>
</dbReference>
<feature type="active site" description="Charge relay system" evidence="5 6">
    <location>
        <position position="250"/>
    </location>
</feature>
<accession>A0A5C4MHT1</accession>
<evidence type="ECO:0000256" key="3">
    <source>
        <dbReference type="ARBA" id="ARBA00022801"/>
    </source>
</evidence>
<evidence type="ECO:0000256" key="6">
    <source>
        <dbReference type="PROSITE-ProRule" id="PRU01240"/>
    </source>
</evidence>
<dbReference type="PANTHER" id="PTHR43806">
    <property type="entry name" value="PEPTIDASE S8"/>
    <property type="match status" value="1"/>
</dbReference>
<dbReference type="PROSITE" id="PS00137">
    <property type="entry name" value="SUBTILASE_HIS"/>
    <property type="match status" value="1"/>
</dbReference>
<reference evidence="10 11" key="1">
    <citation type="submission" date="2019-05" db="EMBL/GenBank/DDBJ databases">
        <title>Mumia sp. nov., isolated from the intestinal contents of plateau pika (Ochotona curzoniae) in the Qinghai-Tibet plateau of China.</title>
        <authorList>
            <person name="Tian Z."/>
        </authorList>
    </citation>
    <scope>NUCLEOTIDE SEQUENCE [LARGE SCALE GENOMIC DNA]</scope>
    <source>
        <strain evidence="11">527</strain>
    </source>
</reference>
<evidence type="ECO:0000256" key="4">
    <source>
        <dbReference type="ARBA" id="ARBA00022825"/>
    </source>
</evidence>
<keyword evidence="8" id="KW-0732">Signal</keyword>
<keyword evidence="4 6" id="KW-0720">Serine protease</keyword>
<dbReference type="InterPro" id="IPR015500">
    <property type="entry name" value="Peptidase_S8_subtilisin-rel"/>
</dbReference>
<organism evidence="10 11">
    <name type="scientific">Mumia zhuanghuii</name>
    <dbReference type="NCBI Taxonomy" id="2585211"/>
    <lineage>
        <taxon>Bacteria</taxon>
        <taxon>Bacillati</taxon>
        <taxon>Actinomycetota</taxon>
        <taxon>Actinomycetes</taxon>
        <taxon>Propionibacteriales</taxon>
        <taxon>Nocardioidaceae</taxon>
        <taxon>Mumia</taxon>
    </lineage>
</organism>
<dbReference type="InterPro" id="IPR023828">
    <property type="entry name" value="Peptidase_S8_Ser-AS"/>
</dbReference>
<dbReference type="GO" id="GO:0009055">
    <property type="term" value="F:electron transfer activity"/>
    <property type="evidence" value="ECO:0007669"/>
    <property type="project" value="InterPro"/>
</dbReference>
<comment type="caution">
    <text evidence="10">The sequence shown here is derived from an EMBL/GenBank/DDBJ whole genome shotgun (WGS) entry which is preliminary data.</text>
</comment>
<name>A0A5C4MHT1_9ACTN</name>
<comment type="similarity">
    <text evidence="1 6 7">Belongs to the peptidase S8 family.</text>
</comment>
<keyword evidence="2 6" id="KW-0645">Protease</keyword>
<evidence type="ECO:0000256" key="1">
    <source>
        <dbReference type="ARBA" id="ARBA00011073"/>
    </source>
</evidence>
<evidence type="ECO:0000256" key="7">
    <source>
        <dbReference type="RuleBase" id="RU003355"/>
    </source>
</evidence>
<evidence type="ECO:0000256" key="2">
    <source>
        <dbReference type="ARBA" id="ARBA00022670"/>
    </source>
</evidence>
<dbReference type="PROSITE" id="PS51892">
    <property type="entry name" value="SUBTILASE"/>
    <property type="match status" value="1"/>
</dbReference>
<dbReference type="PRINTS" id="PR00723">
    <property type="entry name" value="SUBTILISIN"/>
</dbReference>
<dbReference type="InterPro" id="IPR000209">
    <property type="entry name" value="Peptidase_S8/S53_dom"/>
</dbReference>
<dbReference type="RefSeq" id="WP_139106642.1">
    <property type="nucleotide sequence ID" value="NZ_VDFR01000107.1"/>
</dbReference>
<sequence length="509" mass="51985">MVRSATPPPSPAGTRSRRPLAAAALCGIGLVAAALTAGPATAGSAAAESTGAASGSSLAAATPVPDGVLMSYVVNSKANPGQTRLAERAVRDAGGTVVQSWPQIGVVVAHSTSADFREDVVDVAKGHAVQSVGATRTAAVKTPTDAAPPARSLTRSTETRSAFEIRQGVSATEVVEADPLEGQQWDMTQIKADVASDGSRGVTVGVLDSGIDDTHPDLAPNLDAKNSVGCTAYGVPDTRRAAWIPTTSDHGTHVAGTIAAAKNGVGIVGVAPNSLMTSIKVVDDDGFIYPEYAVCGFVWAAEHGVDVTNNSYYVDPWMFWCSNDPDQAAAKEAVRRAVSYSERNGVVSAAAAGNSNYDLANKTTDTTSPNDTTPVTRQIDEGCEDIPAELPGVVTVASTDQAQAKSTFSNYGDGVIDVAAPGTRILSTVLNGGWGLKSGTSMASPHVAGVLALLKASHPDASPSELVALLRAQADDRPCPTDVRCTGTPAYNGFFGDGLVDALDATGGR</sequence>
<dbReference type="AlphaFoldDB" id="A0A5C4MHT1"/>
<dbReference type="PROSITE" id="PS00136">
    <property type="entry name" value="SUBTILASE_ASP"/>
    <property type="match status" value="1"/>
</dbReference>
<feature type="active site" description="Charge relay system" evidence="5 6">
    <location>
        <position position="441"/>
    </location>
</feature>
<evidence type="ECO:0000256" key="5">
    <source>
        <dbReference type="PIRSR" id="PIRSR615500-1"/>
    </source>
</evidence>
<evidence type="ECO:0000313" key="10">
    <source>
        <dbReference type="EMBL" id="TNC40975.1"/>
    </source>
</evidence>
<feature type="active site" description="Charge relay system" evidence="5 6">
    <location>
        <position position="208"/>
    </location>
</feature>
<dbReference type="Proteomes" id="UP000306740">
    <property type="component" value="Unassembled WGS sequence"/>
</dbReference>
<evidence type="ECO:0000256" key="8">
    <source>
        <dbReference type="SAM" id="SignalP"/>
    </source>
</evidence>
<keyword evidence="3 6" id="KW-0378">Hydrolase</keyword>
<proteinExistence type="inferred from homology"/>
<dbReference type="GO" id="GO:0004252">
    <property type="term" value="F:serine-type endopeptidase activity"/>
    <property type="evidence" value="ECO:0007669"/>
    <property type="project" value="UniProtKB-UniRule"/>
</dbReference>
<dbReference type="SUPFAM" id="SSF52743">
    <property type="entry name" value="Subtilisin-like"/>
    <property type="match status" value="1"/>
</dbReference>